<gene>
    <name evidence="2" type="ORF">SAMN04487928_101142</name>
</gene>
<proteinExistence type="predicted"/>
<evidence type="ECO:0000313" key="3">
    <source>
        <dbReference type="Proteomes" id="UP000182624"/>
    </source>
</evidence>
<dbReference type="EMBL" id="FOXO01000001">
    <property type="protein sequence ID" value="SFP37512.1"/>
    <property type="molecule type" value="Genomic_DNA"/>
</dbReference>
<protein>
    <submittedName>
        <fullName evidence="2">Uncharacterized protein</fullName>
    </submittedName>
</protein>
<dbReference type="AlphaFoldDB" id="A0A1I5PTV7"/>
<keyword evidence="1" id="KW-0175">Coiled coil</keyword>
<name>A0A1I5PTV7_9FIRM</name>
<dbReference type="Proteomes" id="UP000182624">
    <property type="component" value="Unassembled WGS sequence"/>
</dbReference>
<dbReference type="RefSeq" id="WP_074882903.1">
    <property type="nucleotide sequence ID" value="NZ_FOXO01000001.1"/>
</dbReference>
<reference evidence="3" key="1">
    <citation type="submission" date="2016-10" db="EMBL/GenBank/DDBJ databases">
        <authorList>
            <person name="Varghese N."/>
            <person name="Submissions S."/>
        </authorList>
    </citation>
    <scope>NUCLEOTIDE SEQUENCE [LARGE SCALE GENOMIC DNA]</scope>
    <source>
        <strain evidence="3">P18</strain>
    </source>
</reference>
<evidence type="ECO:0000313" key="2">
    <source>
        <dbReference type="EMBL" id="SFP37512.1"/>
    </source>
</evidence>
<sequence length="147" mass="17024">MNNTEVIENIDIEQIMDEIRAKIKERGYTEDMLKFRDVAADMNVSMDVFNSGVFSKVVEQTNANSHINYYEIPIGTGLKGFVKRCIRKMISFALPPVVFQVNEYNRSATQSINQIHAFIKKYESDIKEKDKQIAELKKRIEQLEKNG</sequence>
<feature type="coiled-coil region" evidence="1">
    <location>
        <begin position="119"/>
        <end position="146"/>
    </location>
</feature>
<organism evidence="2 3">
    <name type="scientific">Butyrivibrio proteoclasticus</name>
    <dbReference type="NCBI Taxonomy" id="43305"/>
    <lineage>
        <taxon>Bacteria</taxon>
        <taxon>Bacillati</taxon>
        <taxon>Bacillota</taxon>
        <taxon>Clostridia</taxon>
        <taxon>Lachnospirales</taxon>
        <taxon>Lachnospiraceae</taxon>
        <taxon>Butyrivibrio</taxon>
    </lineage>
</organism>
<keyword evidence="3" id="KW-1185">Reference proteome</keyword>
<evidence type="ECO:0000256" key="1">
    <source>
        <dbReference type="SAM" id="Coils"/>
    </source>
</evidence>
<dbReference type="OrthoDB" id="1821448at2"/>
<accession>A0A1I5PTV7</accession>